<evidence type="ECO:0000313" key="6">
    <source>
        <dbReference type="Proteomes" id="UP000064137"/>
    </source>
</evidence>
<evidence type="ECO:0000313" key="7">
    <source>
        <dbReference type="Proteomes" id="UP000078356"/>
    </source>
</evidence>
<evidence type="ECO:0000313" key="4">
    <source>
        <dbReference type="EMBL" id="ONN69998.1"/>
    </source>
</evidence>
<dbReference type="PATRIC" id="fig|47885.6.peg.2410"/>
<reference evidence="3 7" key="2">
    <citation type="submission" date="2016-04" db="EMBL/GenBank/DDBJ databases">
        <title>Draft Genome Sequences of Staphylococcus capitis Strain H36, S. capitis Strain H65, S. cohnii Strain H62, S. hominis Strain H69, Mycobacterium iranicum Strain H39, Plantibacter sp. Strain H53, Pseudomonas oryzihabitans Strain H72, and Microbacterium sp. Strain H83, isolated from residential settings.</title>
        <authorList>
            <person name="Lymperopoulou D."/>
            <person name="Adams R.I."/>
            <person name="Lindow S."/>
            <person name="Coil D.A."/>
            <person name="Jospin G."/>
            <person name="Eisen J.A."/>
        </authorList>
    </citation>
    <scope>NUCLEOTIDE SEQUENCE [LARGE SCALE GENOMIC DNA]</scope>
    <source>
        <strain evidence="3 7">H72</strain>
    </source>
</reference>
<name>A0A0D7F7Y2_9PSED</name>
<accession>A0A1G5MA36</accession>
<reference evidence="2 6" key="1">
    <citation type="submission" date="2016-01" db="EMBL/GenBank/DDBJ databases">
        <title>Annotation of Pseudomonas oryzihabitans USDA-ARS-USMARC-56511.</title>
        <authorList>
            <person name="Harhay G.P."/>
            <person name="Harhay D.M."/>
            <person name="Smith T.P.L."/>
            <person name="Bono J.L."/>
            <person name="Heaton M.P."/>
            <person name="Clawson M.L."/>
            <person name="Chitko-Mckown C.G."/>
            <person name="Capik S.F."/>
            <person name="DeDonder K.D."/>
            <person name="Apley M.D."/>
            <person name="Lubbers B.V."/>
            <person name="White B.J."/>
            <person name="Larson R.L."/>
        </authorList>
    </citation>
    <scope>NUCLEOTIDE SEQUENCE [LARGE SCALE GENOMIC DNA]</scope>
    <source>
        <strain evidence="2 6">USDA-ARS-USMARC-56511</strain>
    </source>
</reference>
<organism evidence="3 7">
    <name type="scientific">Pseudomonas oryzihabitans</name>
    <dbReference type="NCBI Taxonomy" id="47885"/>
    <lineage>
        <taxon>Bacteria</taxon>
        <taxon>Pseudomonadati</taxon>
        <taxon>Pseudomonadota</taxon>
        <taxon>Gammaproteobacteria</taxon>
        <taxon>Pseudomonadales</taxon>
        <taxon>Pseudomonadaceae</taxon>
        <taxon>Pseudomonas</taxon>
    </lineage>
</organism>
<dbReference type="EMBL" id="LWCR01000045">
    <property type="protein sequence ID" value="OAN26078.1"/>
    <property type="molecule type" value="Genomic_DNA"/>
</dbReference>
<evidence type="ECO:0000313" key="5">
    <source>
        <dbReference type="EMBL" id="SCZ22043.1"/>
    </source>
</evidence>
<dbReference type="OrthoDB" id="6902323at2"/>
<reference evidence="4 9" key="5">
    <citation type="submission" date="2017-01" db="EMBL/GenBank/DDBJ databases">
        <title>Pseudomonas psychrotolerans genome sequencing and assembly.</title>
        <authorList>
            <person name="Vyas B."/>
            <person name="Mayilraj S."/>
        </authorList>
    </citation>
    <scope>NUCLEOTIDE SEQUENCE [LARGE SCALE GENOMIC DNA]</scope>
    <source>
        <strain evidence="4 9">SDS18</strain>
    </source>
</reference>
<evidence type="ECO:0000313" key="3">
    <source>
        <dbReference type="EMBL" id="OAN26078.1"/>
    </source>
</evidence>
<dbReference type="Proteomes" id="UP000078356">
    <property type="component" value="Unassembled WGS sequence"/>
</dbReference>
<evidence type="ECO:0000256" key="1">
    <source>
        <dbReference type="SAM" id="Phobius"/>
    </source>
</evidence>
<evidence type="ECO:0000313" key="9">
    <source>
        <dbReference type="Proteomes" id="UP000189310"/>
    </source>
</evidence>
<gene>
    <name evidence="3" type="ORF">A4V15_06685</name>
    <name evidence="2" type="ORF">APT59_13455</name>
    <name evidence="4" type="ORF">BVL52_17165</name>
    <name evidence="5" type="ORF">SAMN05216279_101478</name>
</gene>
<dbReference type="AlphaFoldDB" id="A0A0D7F7Y2"/>
<dbReference type="EMBL" id="CP013987">
    <property type="protein sequence ID" value="ALZ85150.1"/>
    <property type="molecule type" value="Genomic_DNA"/>
</dbReference>
<keyword evidence="1" id="KW-0472">Membrane</keyword>
<keyword evidence="1" id="KW-0812">Transmembrane</keyword>
<sequence length="69" mass="7734">MKTKDNASKSRSWAIVGLETLVIVALSLYVAFGAGLFIKHHCWDTLTPQQQDQILEQMSRSAQENTLLT</sequence>
<dbReference type="Proteomes" id="UP000183046">
    <property type="component" value="Unassembled WGS sequence"/>
</dbReference>
<feature type="transmembrane region" description="Helical" evidence="1">
    <location>
        <begin position="12"/>
        <end position="38"/>
    </location>
</feature>
<evidence type="ECO:0000313" key="8">
    <source>
        <dbReference type="Proteomes" id="UP000183046"/>
    </source>
</evidence>
<evidence type="ECO:0000313" key="2">
    <source>
        <dbReference type="EMBL" id="ALZ85150.1"/>
    </source>
</evidence>
<keyword evidence="1" id="KW-1133">Transmembrane helix</keyword>
<dbReference type="EMBL" id="FMWB01000001">
    <property type="protein sequence ID" value="SCZ22043.1"/>
    <property type="molecule type" value="Genomic_DNA"/>
</dbReference>
<dbReference type="GeneID" id="57557905"/>
<reference evidence="8" key="3">
    <citation type="submission" date="2016-10" db="EMBL/GenBank/DDBJ databases">
        <authorList>
            <person name="de Groot N.N."/>
        </authorList>
    </citation>
    <scope>NUCLEOTIDE SEQUENCE [LARGE SCALE GENOMIC DNA]</scope>
    <source>
        <strain evidence="8">DSM 15758</strain>
    </source>
</reference>
<keyword evidence="9" id="KW-1185">Reference proteome</keyword>
<accession>A0A0D7F7Y2</accession>
<dbReference type="RefSeq" id="WP_007158876.1">
    <property type="nucleotide sequence ID" value="NZ_CP013987.1"/>
</dbReference>
<proteinExistence type="predicted"/>
<dbReference type="EMBL" id="MTLN01000008">
    <property type="protein sequence ID" value="ONN69998.1"/>
    <property type="molecule type" value="Genomic_DNA"/>
</dbReference>
<dbReference type="Proteomes" id="UP000189310">
    <property type="component" value="Unassembled WGS sequence"/>
</dbReference>
<reference evidence="5" key="4">
    <citation type="submission" date="2016-10" db="EMBL/GenBank/DDBJ databases">
        <authorList>
            <person name="Varghese N."/>
            <person name="Submissions S."/>
        </authorList>
    </citation>
    <scope>NUCLEOTIDE SEQUENCE</scope>
    <source>
        <strain evidence="5">DSM 15758</strain>
    </source>
</reference>
<dbReference type="KEGG" id="por:APT59_13455"/>
<dbReference type="Proteomes" id="UP000064137">
    <property type="component" value="Chromosome"/>
</dbReference>
<protein>
    <submittedName>
        <fullName evidence="3">Uncharacterized protein</fullName>
    </submittedName>
</protein>